<evidence type="ECO:0000256" key="8">
    <source>
        <dbReference type="ARBA" id="ARBA00022741"/>
    </source>
</evidence>
<dbReference type="SUPFAM" id="SSF56037">
    <property type="entry name" value="PheT/TilS domain"/>
    <property type="match status" value="1"/>
</dbReference>
<feature type="domain" description="FDX-ACB" evidence="18">
    <location>
        <begin position="713"/>
        <end position="806"/>
    </location>
</feature>
<dbReference type="InterPro" id="IPR012340">
    <property type="entry name" value="NA-bd_OB-fold"/>
</dbReference>
<dbReference type="Pfam" id="PF03484">
    <property type="entry name" value="B5"/>
    <property type="match status" value="1"/>
</dbReference>
<dbReference type="HAMAP" id="MF_00283">
    <property type="entry name" value="Phe_tRNA_synth_beta1"/>
    <property type="match status" value="1"/>
</dbReference>
<evidence type="ECO:0000256" key="16">
    <source>
        <dbReference type="PROSITE-ProRule" id="PRU00209"/>
    </source>
</evidence>
<evidence type="ECO:0000256" key="14">
    <source>
        <dbReference type="ARBA" id="ARBA00049255"/>
    </source>
</evidence>
<keyword evidence="8 15" id="KW-0547">Nucleotide-binding</keyword>
<dbReference type="CDD" id="cd02796">
    <property type="entry name" value="tRNA_bind_bactPheRS"/>
    <property type="match status" value="1"/>
</dbReference>
<dbReference type="GO" id="GO:0000049">
    <property type="term" value="F:tRNA binding"/>
    <property type="evidence" value="ECO:0007669"/>
    <property type="project" value="UniProtKB-UniRule"/>
</dbReference>
<keyword evidence="13 15" id="KW-0030">Aminoacyl-tRNA synthetase</keyword>
<comment type="subcellular location">
    <subcellularLocation>
        <location evidence="1 15">Cytoplasm</location>
    </subcellularLocation>
</comment>
<dbReference type="FunFam" id="3.50.40.10:FF:000001">
    <property type="entry name" value="Phenylalanine--tRNA ligase beta subunit"/>
    <property type="match status" value="1"/>
</dbReference>
<evidence type="ECO:0000256" key="5">
    <source>
        <dbReference type="ARBA" id="ARBA00022555"/>
    </source>
</evidence>
<evidence type="ECO:0000256" key="2">
    <source>
        <dbReference type="ARBA" id="ARBA00008653"/>
    </source>
</evidence>
<dbReference type="InterPro" id="IPR002547">
    <property type="entry name" value="tRNA-bd_dom"/>
</dbReference>
<dbReference type="InterPro" id="IPR036690">
    <property type="entry name" value="Fdx_antiC-bd_sf"/>
</dbReference>
<comment type="catalytic activity">
    <reaction evidence="14 15">
        <text>tRNA(Phe) + L-phenylalanine + ATP = L-phenylalanyl-tRNA(Phe) + AMP + diphosphate + H(+)</text>
        <dbReference type="Rhea" id="RHEA:19413"/>
        <dbReference type="Rhea" id="RHEA-COMP:9668"/>
        <dbReference type="Rhea" id="RHEA-COMP:9699"/>
        <dbReference type="ChEBI" id="CHEBI:15378"/>
        <dbReference type="ChEBI" id="CHEBI:30616"/>
        <dbReference type="ChEBI" id="CHEBI:33019"/>
        <dbReference type="ChEBI" id="CHEBI:58095"/>
        <dbReference type="ChEBI" id="CHEBI:78442"/>
        <dbReference type="ChEBI" id="CHEBI:78531"/>
        <dbReference type="ChEBI" id="CHEBI:456215"/>
        <dbReference type="EC" id="6.1.1.20"/>
    </reaction>
</comment>
<evidence type="ECO:0000256" key="10">
    <source>
        <dbReference type="ARBA" id="ARBA00022842"/>
    </source>
</evidence>
<evidence type="ECO:0000313" key="21">
    <source>
        <dbReference type="Proteomes" id="UP000199516"/>
    </source>
</evidence>
<evidence type="ECO:0000256" key="13">
    <source>
        <dbReference type="ARBA" id="ARBA00023146"/>
    </source>
</evidence>
<keyword evidence="21" id="KW-1185">Reference proteome</keyword>
<dbReference type="Gene3D" id="3.50.40.10">
    <property type="entry name" value="Phenylalanyl-trna Synthetase, Chain B, domain 3"/>
    <property type="match status" value="1"/>
</dbReference>
<dbReference type="Pfam" id="PF17759">
    <property type="entry name" value="tRNA_synthFbeta"/>
    <property type="match status" value="1"/>
</dbReference>
<evidence type="ECO:0000256" key="11">
    <source>
        <dbReference type="ARBA" id="ARBA00022884"/>
    </source>
</evidence>
<dbReference type="InterPro" id="IPR033714">
    <property type="entry name" value="tRNA_bind_bactPheRS"/>
</dbReference>
<dbReference type="FunFam" id="3.30.56.10:FF:000002">
    <property type="entry name" value="Phenylalanine--tRNA ligase beta subunit"/>
    <property type="match status" value="1"/>
</dbReference>
<keyword evidence="9 15" id="KW-0067">ATP-binding</keyword>
<comment type="subunit">
    <text evidence="3 15">Tetramer of two alpha and two beta subunits.</text>
</comment>
<keyword evidence="4 15" id="KW-0963">Cytoplasm</keyword>
<keyword evidence="7 15" id="KW-0479">Metal-binding</keyword>
<keyword evidence="10 15" id="KW-0460">Magnesium</keyword>
<dbReference type="GO" id="GO:0140096">
    <property type="term" value="F:catalytic activity, acting on a protein"/>
    <property type="evidence" value="ECO:0007669"/>
    <property type="project" value="UniProtKB-ARBA"/>
</dbReference>
<dbReference type="SUPFAM" id="SSF54991">
    <property type="entry name" value="Anticodon-binding domain of PheRS"/>
    <property type="match status" value="1"/>
</dbReference>
<dbReference type="Pfam" id="PF03147">
    <property type="entry name" value="FDX-ACB"/>
    <property type="match status" value="1"/>
</dbReference>
<dbReference type="STRING" id="930128.SAMN05192532_10365"/>
<dbReference type="OrthoDB" id="9805455at2"/>
<dbReference type="PANTHER" id="PTHR10947">
    <property type="entry name" value="PHENYLALANYL-TRNA SYNTHETASE BETA CHAIN AND LEUCINE-RICH REPEAT-CONTAINING PROTEIN 47"/>
    <property type="match status" value="1"/>
</dbReference>
<feature type="binding site" evidence="15">
    <location>
        <position position="468"/>
    </location>
    <ligand>
        <name>Mg(2+)</name>
        <dbReference type="ChEBI" id="CHEBI:18420"/>
        <note>shared with alpha subunit</note>
    </ligand>
</feature>
<evidence type="ECO:0000256" key="4">
    <source>
        <dbReference type="ARBA" id="ARBA00022490"/>
    </source>
</evidence>
<accession>A0A1I2CKV5</accession>
<dbReference type="SMART" id="SM00896">
    <property type="entry name" value="FDX-ACB"/>
    <property type="match status" value="1"/>
</dbReference>
<dbReference type="GO" id="GO:0016740">
    <property type="term" value="F:transferase activity"/>
    <property type="evidence" value="ECO:0007669"/>
    <property type="project" value="UniProtKB-ARBA"/>
</dbReference>
<dbReference type="Gene3D" id="3.30.56.10">
    <property type="match status" value="2"/>
</dbReference>
<dbReference type="InterPro" id="IPR005121">
    <property type="entry name" value="Fdx_antiC-bd"/>
</dbReference>
<dbReference type="Proteomes" id="UP000199516">
    <property type="component" value="Unassembled WGS sequence"/>
</dbReference>
<feature type="domain" description="TRNA-binding" evidence="17">
    <location>
        <begin position="40"/>
        <end position="154"/>
    </location>
</feature>
<dbReference type="Gene3D" id="2.40.50.140">
    <property type="entry name" value="Nucleic acid-binding proteins"/>
    <property type="match status" value="1"/>
</dbReference>
<comment type="similarity">
    <text evidence="2 15">Belongs to the phenylalanyl-tRNA synthetase beta subunit family. Type 1 subfamily.</text>
</comment>
<evidence type="ECO:0000259" key="17">
    <source>
        <dbReference type="PROSITE" id="PS50886"/>
    </source>
</evidence>
<dbReference type="RefSeq" id="WP_091660036.1">
    <property type="nucleotide sequence ID" value="NZ_FONT01000003.1"/>
</dbReference>
<dbReference type="PANTHER" id="PTHR10947:SF0">
    <property type="entry name" value="PHENYLALANINE--TRNA LIGASE BETA SUBUNIT"/>
    <property type="match status" value="1"/>
</dbReference>
<evidence type="ECO:0000256" key="9">
    <source>
        <dbReference type="ARBA" id="ARBA00022840"/>
    </source>
</evidence>
<dbReference type="GO" id="GO:0009328">
    <property type="term" value="C:phenylalanine-tRNA ligase complex"/>
    <property type="evidence" value="ECO:0007669"/>
    <property type="project" value="TreeGrafter"/>
</dbReference>
<keyword evidence="5 16" id="KW-0820">tRNA-binding</keyword>
<dbReference type="NCBIfam" id="NF045760">
    <property type="entry name" value="YtpR"/>
    <property type="match status" value="1"/>
</dbReference>
<dbReference type="FunFam" id="3.30.70.380:FF:000001">
    <property type="entry name" value="Phenylalanine--tRNA ligase beta subunit"/>
    <property type="match status" value="1"/>
</dbReference>
<sequence>MLVSYEWLKEYVEIGDLTPEEVAEKLTRGGVEVDVIIPRSEGLDHVVVGYVEECQQHPNADKLNICQVNTGEETAQIICGAPNVAAGQRVAVAKPGARLPGGIKIKKAKLRGERSEGMICSLQELGIEQKLVTKEFIDGIYVFPEEAKVGEDAVEQLGLRDTVLELDLTPNRADCLSMIGVAYEMAALLDREVRHPGNDFHESEEAASDVVSVHIDVPEDNPYYGAHVIKNVTIKPSPMWIQNRLTAAGIRPINNVVDITNYVLLEYGQPLHAFDLHRFGSNQIVVRRAENGEKITTLDDEVRTLTEDHMVITNGTEPTALAGVMGGAFSEVQNDTTTILLEAAYFTPSRVRKASKDLGLRSESSIRFEKGIDSGRVEEAAERAVSLLEKYADGVVLKGKVHEDYRPKEHRTITTTSERLNQILGTDLKADEMLSIFRRLRLEAKTETEDRLVVNIPSRRPDLEIEEDLSEEVARLYGYDRIPVTLPEGITTPGSLTPVQKKRRKVRRYLEASGLHEAITYSLTSKKKTQQFLLNDVSGTVEVSLPMSEERSTMRTSLIPHLLDAVQYNQNRQMNDTAVFELGSVFIGEEGELTRQPEEKTMLGAAISGTWEVQLWQGEKTETDFYVVKGIIEGLFEELQFSHALSFTPSKKGELHPGRSADILFNDRNIGFIGQVHPRTAKEWGLKETYVFQLDLDLLLTEETNTLSYEPLPRYPSIARDIALVVNKDIPAAEVKEVIENAGGTLLKNVTLFDLYEGEKLEAGKKSLAFSLVYLDPERTLTDEEVTKTHENVLVDLKEKLDVELRR</sequence>
<dbReference type="InterPro" id="IPR041616">
    <property type="entry name" value="PheRS_beta_core"/>
</dbReference>
<keyword evidence="11 16" id="KW-0694">RNA-binding</keyword>
<organism evidence="20 21">
    <name type="scientific">Alteribacillus iranensis</name>
    <dbReference type="NCBI Taxonomy" id="930128"/>
    <lineage>
        <taxon>Bacteria</taxon>
        <taxon>Bacillati</taxon>
        <taxon>Bacillota</taxon>
        <taxon>Bacilli</taxon>
        <taxon>Bacillales</taxon>
        <taxon>Bacillaceae</taxon>
        <taxon>Alteribacillus</taxon>
    </lineage>
</organism>
<dbReference type="NCBIfam" id="TIGR00472">
    <property type="entry name" value="pheT_bact"/>
    <property type="match status" value="1"/>
</dbReference>
<feature type="binding site" evidence="15">
    <location>
        <position position="472"/>
    </location>
    <ligand>
        <name>Mg(2+)</name>
        <dbReference type="ChEBI" id="CHEBI:18420"/>
        <note>shared with alpha subunit</note>
    </ligand>
</feature>
<dbReference type="EC" id="6.1.1.20" evidence="15"/>
<evidence type="ECO:0000313" key="20">
    <source>
        <dbReference type="EMBL" id="SFE69039.1"/>
    </source>
</evidence>
<dbReference type="CDD" id="cd00769">
    <property type="entry name" value="PheRS_beta_core"/>
    <property type="match status" value="1"/>
</dbReference>
<evidence type="ECO:0000256" key="7">
    <source>
        <dbReference type="ARBA" id="ARBA00022723"/>
    </source>
</evidence>
<dbReference type="SUPFAM" id="SSF50249">
    <property type="entry name" value="Nucleic acid-binding proteins"/>
    <property type="match status" value="1"/>
</dbReference>
<protein>
    <recommendedName>
        <fullName evidence="15">Phenylalanine--tRNA ligase beta subunit</fullName>
        <ecNumber evidence="15">6.1.1.20</ecNumber>
    </recommendedName>
    <alternativeName>
        <fullName evidence="15">Phenylalanyl-tRNA synthetase beta subunit</fullName>
        <shortName evidence="15">PheRS</shortName>
    </alternativeName>
</protein>
<comment type="cofactor">
    <cofactor evidence="15">
        <name>Mg(2+)</name>
        <dbReference type="ChEBI" id="CHEBI:18420"/>
    </cofactor>
    <text evidence="15">Binds 2 magnesium ions per tetramer.</text>
</comment>
<dbReference type="PROSITE" id="PS51483">
    <property type="entry name" value="B5"/>
    <property type="match status" value="1"/>
</dbReference>
<reference evidence="20 21" key="1">
    <citation type="submission" date="2016-10" db="EMBL/GenBank/DDBJ databases">
        <authorList>
            <person name="de Groot N.N."/>
        </authorList>
    </citation>
    <scope>NUCLEOTIDE SEQUENCE [LARGE SCALE GENOMIC DNA]</scope>
    <source>
        <strain evidence="20 21">DSM 23995</strain>
    </source>
</reference>
<dbReference type="GO" id="GO:0006432">
    <property type="term" value="P:phenylalanyl-tRNA aminoacylation"/>
    <property type="evidence" value="ECO:0007669"/>
    <property type="project" value="UniProtKB-UniRule"/>
</dbReference>
<dbReference type="GO" id="GO:0000287">
    <property type="term" value="F:magnesium ion binding"/>
    <property type="evidence" value="ECO:0007669"/>
    <property type="project" value="UniProtKB-UniRule"/>
</dbReference>
<evidence type="ECO:0000259" key="18">
    <source>
        <dbReference type="PROSITE" id="PS51447"/>
    </source>
</evidence>
<dbReference type="SMART" id="SM00874">
    <property type="entry name" value="B5"/>
    <property type="match status" value="1"/>
</dbReference>
<evidence type="ECO:0000256" key="3">
    <source>
        <dbReference type="ARBA" id="ARBA00011209"/>
    </source>
</evidence>
<dbReference type="SUPFAM" id="SSF55681">
    <property type="entry name" value="Class II aaRS and biotin synthetases"/>
    <property type="match status" value="1"/>
</dbReference>
<dbReference type="Gene3D" id="3.30.930.10">
    <property type="entry name" value="Bira Bifunctional Protein, Domain 2"/>
    <property type="match status" value="1"/>
</dbReference>
<proteinExistence type="inferred from homology"/>
<dbReference type="GO" id="GO:0004826">
    <property type="term" value="F:phenylalanine-tRNA ligase activity"/>
    <property type="evidence" value="ECO:0007669"/>
    <property type="project" value="UniProtKB-UniRule"/>
</dbReference>
<dbReference type="InterPro" id="IPR005147">
    <property type="entry name" value="tRNA_synthase_B5-dom"/>
</dbReference>
<evidence type="ECO:0000256" key="15">
    <source>
        <dbReference type="HAMAP-Rule" id="MF_00283"/>
    </source>
</evidence>
<gene>
    <name evidence="15" type="primary">pheT</name>
    <name evidence="20" type="ORF">SAMN05192532_10365</name>
</gene>
<keyword evidence="12 15" id="KW-0648">Protein biosynthesis</keyword>
<keyword evidence="6 15" id="KW-0436">Ligase</keyword>
<dbReference type="Pfam" id="PF01588">
    <property type="entry name" value="tRNA_bind"/>
    <property type="match status" value="1"/>
</dbReference>
<dbReference type="FunFam" id="3.30.930.10:FF:000022">
    <property type="entry name" value="Phenylalanine--tRNA ligase beta subunit"/>
    <property type="match status" value="1"/>
</dbReference>
<feature type="binding site" evidence="15">
    <location>
        <position position="471"/>
    </location>
    <ligand>
        <name>Mg(2+)</name>
        <dbReference type="ChEBI" id="CHEBI:18420"/>
        <note>shared with alpha subunit</note>
    </ligand>
</feature>
<dbReference type="InterPro" id="IPR045864">
    <property type="entry name" value="aa-tRNA-synth_II/BPL/LPL"/>
</dbReference>
<dbReference type="InterPro" id="IPR005146">
    <property type="entry name" value="B3/B4_tRNA-bd"/>
</dbReference>
<evidence type="ECO:0000256" key="6">
    <source>
        <dbReference type="ARBA" id="ARBA00022598"/>
    </source>
</evidence>
<dbReference type="InterPro" id="IPR020825">
    <property type="entry name" value="Phe-tRNA_synthase-like_B3/B4"/>
</dbReference>
<dbReference type="Pfam" id="PF03483">
    <property type="entry name" value="B3_4"/>
    <property type="match status" value="1"/>
</dbReference>
<dbReference type="InterPro" id="IPR009061">
    <property type="entry name" value="DNA-bd_dom_put_sf"/>
</dbReference>
<evidence type="ECO:0000259" key="19">
    <source>
        <dbReference type="PROSITE" id="PS51483"/>
    </source>
</evidence>
<dbReference type="FunFam" id="2.40.50.140:FF:000045">
    <property type="entry name" value="Phenylalanine--tRNA ligase beta subunit"/>
    <property type="match status" value="1"/>
</dbReference>
<dbReference type="InterPro" id="IPR004532">
    <property type="entry name" value="Phe-tRNA-ligase_IIc_bsu_bact"/>
</dbReference>
<dbReference type="EMBL" id="FONT01000003">
    <property type="protein sequence ID" value="SFE69039.1"/>
    <property type="molecule type" value="Genomic_DNA"/>
</dbReference>
<evidence type="ECO:0000256" key="1">
    <source>
        <dbReference type="ARBA" id="ARBA00004496"/>
    </source>
</evidence>
<dbReference type="InterPro" id="IPR045060">
    <property type="entry name" value="Phe-tRNA-ligase_IIc_bsu"/>
</dbReference>
<name>A0A1I2CKV5_9BACI</name>
<dbReference type="PROSITE" id="PS51447">
    <property type="entry name" value="FDX_ACB"/>
    <property type="match status" value="1"/>
</dbReference>
<dbReference type="GO" id="GO:0005524">
    <property type="term" value="F:ATP binding"/>
    <property type="evidence" value="ECO:0007669"/>
    <property type="project" value="UniProtKB-UniRule"/>
</dbReference>
<evidence type="ECO:0000256" key="12">
    <source>
        <dbReference type="ARBA" id="ARBA00022917"/>
    </source>
</evidence>
<feature type="binding site" evidence="15">
    <location>
        <position position="462"/>
    </location>
    <ligand>
        <name>Mg(2+)</name>
        <dbReference type="ChEBI" id="CHEBI:18420"/>
        <note>shared with alpha subunit</note>
    </ligand>
</feature>
<dbReference type="AlphaFoldDB" id="A0A1I2CKV5"/>
<dbReference type="PROSITE" id="PS50886">
    <property type="entry name" value="TRBD"/>
    <property type="match status" value="1"/>
</dbReference>
<dbReference type="Gene3D" id="3.30.70.380">
    <property type="entry name" value="Ferrodoxin-fold anticodon-binding domain"/>
    <property type="match status" value="1"/>
</dbReference>
<feature type="domain" description="B5" evidence="19">
    <location>
        <begin position="408"/>
        <end position="484"/>
    </location>
</feature>
<dbReference type="SMART" id="SM00873">
    <property type="entry name" value="B3_4"/>
    <property type="match status" value="1"/>
</dbReference>
<dbReference type="SUPFAM" id="SSF46955">
    <property type="entry name" value="Putative DNA-binding domain"/>
    <property type="match status" value="1"/>
</dbReference>